<evidence type="ECO:0000313" key="1">
    <source>
        <dbReference type="EMBL" id="KLJ11929.1"/>
    </source>
</evidence>
<reference evidence="2" key="1">
    <citation type="journal article" date="2015" name="PLoS Genet.">
        <title>The dynamic genome and transcriptome of the human fungal pathogen Blastomyces and close relative Emmonsia.</title>
        <authorList>
            <person name="Munoz J.F."/>
            <person name="Gauthier G.M."/>
            <person name="Desjardins C.A."/>
            <person name="Gallo J.E."/>
            <person name="Holder J."/>
            <person name="Sullivan T.D."/>
            <person name="Marty A.J."/>
            <person name="Carmen J.C."/>
            <person name="Chen Z."/>
            <person name="Ding L."/>
            <person name="Gujja S."/>
            <person name="Magrini V."/>
            <person name="Misas E."/>
            <person name="Mitreva M."/>
            <person name="Priest M."/>
            <person name="Saif S."/>
            <person name="Whiston E.A."/>
            <person name="Young S."/>
            <person name="Zeng Q."/>
            <person name="Goldman W.E."/>
            <person name="Mardis E.R."/>
            <person name="Taylor J.W."/>
            <person name="McEwen J.G."/>
            <person name="Clay O.K."/>
            <person name="Klein B.S."/>
            <person name="Cuomo C.A."/>
        </authorList>
    </citation>
    <scope>NUCLEOTIDE SEQUENCE [LARGE SCALE GENOMIC DNA]</scope>
    <source>
        <strain evidence="2">UAMH 139</strain>
    </source>
</reference>
<gene>
    <name evidence="1" type="ORF">EMPG_12933</name>
</gene>
<name>A0A0H1BK91_9EURO</name>
<proteinExistence type="predicted"/>
<dbReference type="AlphaFoldDB" id="A0A0H1BK91"/>
<evidence type="ECO:0000313" key="2">
    <source>
        <dbReference type="Proteomes" id="UP000053573"/>
    </source>
</evidence>
<organism evidence="1 2">
    <name type="scientific">Blastomyces silverae</name>
    <dbReference type="NCBI Taxonomy" id="2060906"/>
    <lineage>
        <taxon>Eukaryota</taxon>
        <taxon>Fungi</taxon>
        <taxon>Dikarya</taxon>
        <taxon>Ascomycota</taxon>
        <taxon>Pezizomycotina</taxon>
        <taxon>Eurotiomycetes</taxon>
        <taxon>Eurotiomycetidae</taxon>
        <taxon>Onygenales</taxon>
        <taxon>Ajellomycetaceae</taxon>
        <taxon>Blastomyces</taxon>
    </lineage>
</organism>
<comment type="caution">
    <text evidence="1">The sequence shown here is derived from an EMBL/GenBank/DDBJ whole genome shotgun (WGS) entry which is preliminary data.</text>
</comment>
<sequence length="65" mass="7694">MLLPHGKAKLRLKWQSANGSYAGMRGFLRKMTRWRIHMQSGLLRVDLEPQNSRLATSMKLEYMFR</sequence>
<dbReference type="EMBL" id="LDEV01001270">
    <property type="protein sequence ID" value="KLJ11929.1"/>
    <property type="molecule type" value="Genomic_DNA"/>
</dbReference>
<dbReference type="OrthoDB" id="10408717at2759"/>
<dbReference type="Proteomes" id="UP000053573">
    <property type="component" value="Unassembled WGS sequence"/>
</dbReference>
<keyword evidence="2" id="KW-1185">Reference proteome</keyword>
<protein>
    <submittedName>
        <fullName evidence="1">Uncharacterized protein</fullName>
    </submittedName>
</protein>
<accession>A0A0H1BK91</accession>